<dbReference type="Proteomes" id="UP001447008">
    <property type="component" value="Unassembled WGS sequence"/>
</dbReference>
<dbReference type="EMBL" id="JBCGCU010000023">
    <property type="protein sequence ID" value="MEM0516636.1"/>
    <property type="molecule type" value="Genomic_DNA"/>
</dbReference>
<feature type="chain" id="PRO_5045845792" evidence="1">
    <location>
        <begin position="18"/>
        <end position="275"/>
    </location>
</feature>
<accession>A0ABU9N1D8</accession>
<sequence length="275" mass="31471">MRFLVVLLGCCSLSCWAVDPFEDFHEYGQLTDAEIHEIHQGEMFYGDAEFGFIVTKGNTDSTSFKLRANVYQDFTHWRNQFKFDSLYRRDADSETGEETISAQRFFVSGQSNYKVGSEDASLFLYGDYEDDAFSGLDFKATVATGYGNRLYRGVKNTVDFDIGPGLYVSKVETDEAEGEDEIEQNEGDVTGYLLRLALQWERKVSKRTRFNQFISAEQSLSGLNSRLKSETSLISQIMGQLSLKFAYLYRYNSKPETLKHNYDSELSATFVYSFD</sequence>
<protein>
    <submittedName>
        <fullName evidence="2">DUF481 domain-containing protein</fullName>
    </submittedName>
</protein>
<evidence type="ECO:0000256" key="1">
    <source>
        <dbReference type="SAM" id="SignalP"/>
    </source>
</evidence>
<reference evidence="2 3" key="1">
    <citation type="submission" date="2024-03" db="EMBL/GenBank/DDBJ databases">
        <title>Pseudoalteromonas qingdaonensis sp. nov., isolated from the intestines of marine benthic organisms.</title>
        <authorList>
            <person name="Lin X."/>
            <person name="Fang S."/>
            <person name="Hu X."/>
        </authorList>
    </citation>
    <scope>NUCLEOTIDE SEQUENCE [LARGE SCALE GENOMIC DNA]</scope>
    <source>
        <strain evidence="2 3">YIC-827</strain>
    </source>
</reference>
<feature type="signal peptide" evidence="1">
    <location>
        <begin position="1"/>
        <end position="17"/>
    </location>
</feature>
<dbReference type="InterPro" id="IPR007433">
    <property type="entry name" value="DUF481"/>
</dbReference>
<dbReference type="Pfam" id="PF04338">
    <property type="entry name" value="DUF481"/>
    <property type="match status" value="1"/>
</dbReference>
<evidence type="ECO:0000313" key="3">
    <source>
        <dbReference type="Proteomes" id="UP001447008"/>
    </source>
</evidence>
<keyword evidence="3" id="KW-1185">Reference proteome</keyword>
<gene>
    <name evidence="2" type="ORF">WCN91_14645</name>
</gene>
<name>A0ABU9N1D8_9GAMM</name>
<organism evidence="2 3">
    <name type="scientific">Pseudoalteromonas qingdaonensis</name>
    <dbReference type="NCBI Taxonomy" id="3131913"/>
    <lineage>
        <taxon>Bacteria</taxon>
        <taxon>Pseudomonadati</taxon>
        <taxon>Pseudomonadota</taxon>
        <taxon>Gammaproteobacteria</taxon>
        <taxon>Alteromonadales</taxon>
        <taxon>Pseudoalteromonadaceae</taxon>
        <taxon>Pseudoalteromonas</taxon>
    </lineage>
</organism>
<keyword evidence="1" id="KW-0732">Signal</keyword>
<proteinExistence type="predicted"/>
<dbReference type="RefSeq" id="WP_342680110.1">
    <property type="nucleotide sequence ID" value="NZ_JBCGCU010000023.1"/>
</dbReference>
<comment type="caution">
    <text evidence="2">The sequence shown here is derived from an EMBL/GenBank/DDBJ whole genome shotgun (WGS) entry which is preliminary data.</text>
</comment>
<evidence type="ECO:0000313" key="2">
    <source>
        <dbReference type="EMBL" id="MEM0516636.1"/>
    </source>
</evidence>